<organism evidence="2 3">
    <name type="scientific">Bodo saltans</name>
    <name type="common">Flagellated protozoan</name>
    <dbReference type="NCBI Taxonomy" id="75058"/>
    <lineage>
        <taxon>Eukaryota</taxon>
        <taxon>Discoba</taxon>
        <taxon>Euglenozoa</taxon>
        <taxon>Kinetoplastea</taxon>
        <taxon>Metakinetoplastina</taxon>
        <taxon>Eubodonida</taxon>
        <taxon>Bodonidae</taxon>
        <taxon>Bodo</taxon>
    </lineage>
</organism>
<dbReference type="EMBL" id="CYKH01001841">
    <property type="protein sequence ID" value="CUG90527.1"/>
    <property type="molecule type" value="Genomic_DNA"/>
</dbReference>
<dbReference type="SUPFAM" id="SSF52047">
    <property type="entry name" value="RNI-like"/>
    <property type="match status" value="4"/>
</dbReference>
<dbReference type="InterPro" id="IPR001611">
    <property type="entry name" value="Leu-rich_rpt"/>
</dbReference>
<evidence type="ECO:0000313" key="2">
    <source>
        <dbReference type="EMBL" id="CUG90527.1"/>
    </source>
</evidence>
<reference evidence="3" key="1">
    <citation type="submission" date="2015-09" db="EMBL/GenBank/DDBJ databases">
        <authorList>
            <consortium name="Pathogen Informatics"/>
        </authorList>
    </citation>
    <scope>NUCLEOTIDE SEQUENCE [LARGE SCALE GENOMIC DNA]</scope>
    <source>
        <strain evidence="3">Lake Konstanz</strain>
    </source>
</reference>
<accession>A0A0S4JML5</accession>
<dbReference type="VEuPathDB" id="TriTrypDB:BSAL_27360"/>
<evidence type="ECO:0000313" key="3">
    <source>
        <dbReference type="Proteomes" id="UP000051952"/>
    </source>
</evidence>
<dbReference type="Gene3D" id="3.80.10.10">
    <property type="entry name" value="Ribonuclease Inhibitor"/>
    <property type="match status" value="7"/>
</dbReference>
<proteinExistence type="predicted"/>
<protein>
    <submittedName>
        <fullName evidence="2">Leucine-rich repeat protein, putative</fullName>
    </submittedName>
</protein>
<name>A0A0S4JML5_BODSA</name>
<evidence type="ECO:0000256" key="1">
    <source>
        <dbReference type="ARBA" id="ARBA00022737"/>
    </source>
</evidence>
<dbReference type="Pfam" id="PF13516">
    <property type="entry name" value="LRR_6"/>
    <property type="match status" value="12"/>
</dbReference>
<keyword evidence="1" id="KW-0677">Repeat</keyword>
<dbReference type="PANTHER" id="PTHR24111">
    <property type="entry name" value="LEUCINE-RICH REPEAT-CONTAINING PROTEIN 34"/>
    <property type="match status" value="1"/>
</dbReference>
<dbReference type="OMA" id="NDETQFR"/>
<keyword evidence="3" id="KW-1185">Reference proteome</keyword>
<gene>
    <name evidence="2" type="ORF">BSAL_27360</name>
</gene>
<dbReference type="PANTHER" id="PTHR24111:SF0">
    <property type="entry name" value="LEUCINE-RICH REPEAT-CONTAINING PROTEIN"/>
    <property type="match status" value="1"/>
</dbReference>
<dbReference type="InterPro" id="IPR032675">
    <property type="entry name" value="LRR_dom_sf"/>
</dbReference>
<sequence length="1091" mass="118401">MSGLDAYISGIAAGNHSHLTLGSRGVDDELLVRVAHAIVEAKDVVASVDATNNQITSTGLIRFLQVLDGESAPPLSVTGFSFENNAIDQDGAQFVLEFLQNHTSVSSFQLSGNASVSSPLLDQVSQQTGFNRQPSSIKRNTISTTMDFAGTQLNLTELSLALEKNPGVEILDVTGCELGDHGADILGQLLANKTQLKRLVMSSNRIGVHGIRGFFENINLKAHPALQVLVLSNNKLSDEASRALVEILKLNHVIVDVDVTDNGITQVALEQLQRALYLNRQPLSLKQAFFALQDNDASVTDINFQWEENMQESANFFGPALKNNKTLEYLNLGNCTLGDKGVESIAPSLRVNNTLRFLGLPNNGITGAGAIAIATALSFNTGLTEVNLANNRIDDVGARALVDAIQSNSTLTILNVEHNDISDDLMTELEGLVTVNQAPRGVKTVLPLIEANNANLTTVDFSQYDGDRFHNDASARVLSQALIGNTVVTTLDLSNNAIGDIGANYLADVIATNKTLKVLRIAQNNLTDRGIAVLAEALLDNDTLEELDIRQNKLSDASGEVLLNMLQRNNSVNTVRLDGTRVSVELSNEIHIAANINSQPLSLKLALFRLASKDATFTTLDLSVYDGQRYFTDDSVRILCHALHGNDYVTVLNLTENTIGLGGVEAIASVVAQPSCAIQCLSLARNSAVDDTCAELLANAFAQNGSLVEVDLRETSITDRGVLALSTSLQQNNSIQSIFIPESASGEVSAVLSRELMLNTQTLTLKSLLPHVAGNHPSITSLSVQSDGERVIDDTSLQLLCLALLSNNTVTRLDVSNNQITARGIEYLADLLQSNSTIQQLGLAGNRINDEGAKMLTKCLETNNSVTIVELDENPITEHCLAEVYYLLRINSGPLRLKQVMVAIASDDVNLRKLEFNSGGVADRPFDDEAVHVLCSLLVDNRHINEIDLRNNDITDIGASLLGDLLRANFSIEALYLDDNCIGVEGAEDLYHALKANHTLAVLTTTNNPIPATTLERMESLLHVNAVPLKDRKNLKNQRSIMTLDDHTQFRDTDYFLDKQEEINDHGYAEYEMRIRQMKLKRITSAPAALD</sequence>
<dbReference type="OrthoDB" id="120976at2759"/>
<dbReference type="SMART" id="SM00368">
    <property type="entry name" value="LRR_RI"/>
    <property type="match status" value="15"/>
</dbReference>
<dbReference type="Proteomes" id="UP000051952">
    <property type="component" value="Unassembled WGS sequence"/>
</dbReference>
<dbReference type="InterPro" id="IPR052201">
    <property type="entry name" value="LRR-containing_regulator"/>
</dbReference>
<dbReference type="AlphaFoldDB" id="A0A0S4JML5"/>